<name>A0A7R9FDE0_9NEOP</name>
<sequence>MFPEVYMSYMSQTTLPPPFNLIPTYTGVSSMIQWLRYLFAPSANKKSGWSPTFCCYMEECDDDRTKEEFPALISQLVQRYFAEKDQKQEESGNQEMDIIRQEIADLKMLVRESLGLKDHIGT</sequence>
<organism evidence="1">
    <name type="scientific">Timema bartmani</name>
    <dbReference type="NCBI Taxonomy" id="61472"/>
    <lineage>
        <taxon>Eukaryota</taxon>
        <taxon>Metazoa</taxon>
        <taxon>Ecdysozoa</taxon>
        <taxon>Arthropoda</taxon>
        <taxon>Hexapoda</taxon>
        <taxon>Insecta</taxon>
        <taxon>Pterygota</taxon>
        <taxon>Neoptera</taxon>
        <taxon>Polyneoptera</taxon>
        <taxon>Phasmatodea</taxon>
        <taxon>Timematodea</taxon>
        <taxon>Timematoidea</taxon>
        <taxon>Timematidae</taxon>
        <taxon>Timema</taxon>
    </lineage>
</organism>
<proteinExistence type="predicted"/>
<accession>A0A7R9FDE0</accession>
<protein>
    <submittedName>
        <fullName evidence="1">Uncharacterized protein</fullName>
    </submittedName>
</protein>
<reference evidence="1" key="1">
    <citation type="submission" date="2020-11" db="EMBL/GenBank/DDBJ databases">
        <authorList>
            <person name="Tran Van P."/>
        </authorList>
    </citation>
    <scope>NUCLEOTIDE SEQUENCE</scope>
</reference>
<gene>
    <name evidence="1" type="ORF">TBIB3V08_LOCUS12795</name>
</gene>
<evidence type="ECO:0000313" key="1">
    <source>
        <dbReference type="EMBL" id="CAD7450525.1"/>
    </source>
</evidence>
<dbReference type="AlphaFoldDB" id="A0A7R9FDE0"/>
<dbReference type="EMBL" id="OD575955">
    <property type="protein sequence ID" value="CAD7450525.1"/>
    <property type="molecule type" value="Genomic_DNA"/>
</dbReference>